<name>A0A075AYR7_ROZAC</name>
<dbReference type="InterPro" id="IPR057357">
    <property type="entry name" value="Znf-C2H2_ZFAND2A/B"/>
</dbReference>
<feature type="domain" description="ZFAND2A/B-like C2H2 zinc finger" evidence="1">
    <location>
        <begin position="30"/>
        <end position="51"/>
    </location>
</feature>
<organism evidence="2 3">
    <name type="scientific">Rozella allomycis (strain CSF55)</name>
    <dbReference type="NCBI Taxonomy" id="988480"/>
    <lineage>
        <taxon>Eukaryota</taxon>
        <taxon>Fungi</taxon>
        <taxon>Fungi incertae sedis</taxon>
        <taxon>Cryptomycota</taxon>
        <taxon>Cryptomycota incertae sedis</taxon>
        <taxon>Rozella</taxon>
    </lineage>
</organism>
<dbReference type="OrthoDB" id="431929at2759"/>
<evidence type="ECO:0000313" key="3">
    <source>
        <dbReference type="Proteomes" id="UP000030755"/>
    </source>
</evidence>
<dbReference type="Pfam" id="PF25403">
    <property type="entry name" value="zf-C2H2_ZFAND2"/>
    <property type="match status" value="1"/>
</dbReference>
<dbReference type="Proteomes" id="UP000030755">
    <property type="component" value="Unassembled WGS sequence"/>
</dbReference>
<accession>A0A075AYR7</accession>
<evidence type="ECO:0000259" key="1">
    <source>
        <dbReference type="Pfam" id="PF25403"/>
    </source>
</evidence>
<gene>
    <name evidence="2" type="ORF">O9G_000454</name>
</gene>
<dbReference type="EMBL" id="KE561047">
    <property type="protein sequence ID" value="EPZ33679.1"/>
    <property type="molecule type" value="Genomic_DNA"/>
</dbReference>
<dbReference type="HOGENOM" id="CLU_2513903_0_0_1"/>
<protein>
    <recommendedName>
        <fullName evidence="1">ZFAND2A/B-like C2H2 zinc finger domain-containing protein</fullName>
    </recommendedName>
</protein>
<sequence>MPRFENHWKPGDHSCVKRREYELKRDNKTIDCPVCSLPISIPFGQDPNIYVARKLKFTLTNAVLKNAIRKWQCALNVKIAIKIIA</sequence>
<proteinExistence type="predicted"/>
<dbReference type="AlphaFoldDB" id="A0A075AYR7"/>
<keyword evidence="3" id="KW-1185">Reference proteome</keyword>
<evidence type="ECO:0000313" key="2">
    <source>
        <dbReference type="EMBL" id="EPZ33679.1"/>
    </source>
</evidence>
<reference evidence="2 3" key="1">
    <citation type="journal article" date="2013" name="Curr. Biol.">
        <title>Shared signatures of parasitism and phylogenomics unite Cryptomycota and microsporidia.</title>
        <authorList>
            <person name="James T.Y."/>
            <person name="Pelin A."/>
            <person name="Bonen L."/>
            <person name="Ahrendt S."/>
            <person name="Sain D."/>
            <person name="Corradi N."/>
            <person name="Stajich J.E."/>
        </authorList>
    </citation>
    <scope>NUCLEOTIDE SEQUENCE [LARGE SCALE GENOMIC DNA]</scope>
    <source>
        <strain evidence="2 3">CSF55</strain>
    </source>
</reference>